<evidence type="ECO:0000313" key="3">
    <source>
        <dbReference type="Proteomes" id="UP000319210"/>
    </source>
</evidence>
<comment type="caution">
    <text evidence="2">The sequence shown here is derived from an EMBL/GenBank/DDBJ whole genome shotgun (WGS) entry which is preliminary data.</text>
</comment>
<dbReference type="OrthoDB" id="4235442at2"/>
<organism evidence="2 3">
    <name type="scientific">Streptomyces cacaoi</name>
    <dbReference type="NCBI Taxonomy" id="1898"/>
    <lineage>
        <taxon>Bacteria</taxon>
        <taxon>Bacillati</taxon>
        <taxon>Actinomycetota</taxon>
        <taxon>Actinomycetes</taxon>
        <taxon>Kitasatosporales</taxon>
        <taxon>Streptomycetaceae</taxon>
        <taxon>Streptomyces</taxon>
    </lineage>
</organism>
<dbReference type="RefSeq" id="WP_030892325.1">
    <property type="nucleotide sequence ID" value="NZ_BJMM01000020.1"/>
</dbReference>
<reference evidence="2 3" key="1">
    <citation type="submission" date="2019-06" db="EMBL/GenBank/DDBJ databases">
        <title>Whole genome shotgun sequence of Streptomyces cacaoi subsp. cacaoi NBRC 12748.</title>
        <authorList>
            <person name="Hosoyama A."/>
            <person name="Uohara A."/>
            <person name="Ohji S."/>
            <person name="Ichikawa N."/>
        </authorList>
    </citation>
    <scope>NUCLEOTIDE SEQUENCE [LARGE SCALE GENOMIC DNA]</scope>
    <source>
        <strain evidence="2 3">NBRC 12748</strain>
    </source>
</reference>
<dbReference type="Proteomes" id="UP000319210">
    <property type="component" value="Unassembled WGS sequence"/>
</dbReference>
<evidence type="ECO:0000313" key="2">
    <source>
        <dbReference type="EMBL" id="GEB51449.1"/>
    </source>
</evidence>
<evidence type="ECO:0000256" key="1">
    <source>
        <dbReference type="SAM" id="MobiDB-lite"/>
    </source>
</evidence>
<feature type="region of interest" description="Disordered" evidence="1">
    <location>
        <begin position="1"/>
        <end position="20"/>
    </location>
</feature>
<gene>
    <name evidence="2" type="ORF">SCA03_40000</name>
</gene>
<dbReference type="EMBL" id="BJMM01000020">
    <property type="protein sequence ID" value="GEB51449.1"/>
    <property type="molecule type" value="Genomic_DNA"/>
</dbReference>
<protein>
    <submittedName>
        <fullName evidence="2">Uncharacterized protein</fullName>
    </submittedName>
</protein>
<name>A0A4Y3R2C4_STRCI</name>
<sequence length="65" mass="6878">MTTPEEARAAPVAQGPELEPVPVPECDVCQALAEDREAARAKGYRLTVRSCNAVIAGHPHGRGAR</sequence>
<keyword evidence="3" id="KW-1185">Reference proteome</keyword>
<proteinExistence type="predicted"/>
<accession>A0A4Y3R2C4</accession>
<dbReference type="AlphaFoldDB" id="A0A4Y3R2C4"/>